<reference evidence="1" key="1">
    <citation type="submission" date="2021-03" db="EMBL/GenBank/DDBJ databases">
        <title>Draft genome sequence of rust myrtle Austropuccinia psidii MF-1, a brazilian biotype.</title>
        <authorList>
            <person name="Quecine M.C."/>
            <person name="Pachon D.M.R."/>
            <person name="Bonatelli M.L."/>
            <person name="Correr F.H."/>
            <person name="Franceschini L.M."/>
            <person name="Leite T.F."/>
            <person name="Margarido G.R.A."/>
            <person name="Almeida C.A."/>
            <person name="Ferrarezi J.A."/>
            <person name="Labate C.A."/>
        </authorList>
    </citation>
    <scope>NUCLEOTIDE SEQUENCE</scope>
    <source>
        <strain evidence="1">MF-1</strain>
    </source>
</reference>
<gene>
    <name evidence="1" type="ORF">O181_120694</name>
</gene>
<accession>A0A9Q3KH52</accession>
<dbReference type="AlphaFoldDB" id="A0A9Q3KH52"/>
<evidence type="ECO:0000313" key="1">
    <source>
        <dbReference type="EMBL" id="MBW0580979.1"/>
    </source>
</evidence>
<dbReference type="Proteomes" id="UP000765509">
    <property type="component" value="Unassembled WGS sequence"/>
</dbReference>
<organism evidence="1 2">
    <name type="scientific">Austropuccinia psidii MF-1</name>
    <dbReference type="NCBI Taxonomy" id="1389203"/>
    <lineage>
        <taxon>Eukaryota</taxon>
        <taxon>Fungi</taxon>
        <taxon>Dikarya</taxon>
        <taxon>Basidiomycota</taxon>
        <taxon>Pucciniomycotina</taxon>
        <taxon>Pucciniomycetes</taxon>
        <taxon>Pucciniales</taxon>
        <taxon>Sphaerophragmiaceae</taxon>
        <taxon>Austropuccinia</taxon>
    </lineage>
</organism>
<proteinExistence type="predicted"/>
<protein>
    <submittedName>
        <fullName evidence="1">Uncharacterized protein</fullName>
    </submittedName>
</protein>
<name>A0A9Q3KH52_9BASI</name>
<keyword evidence="2" id="KW-1185">Reference proteome</keyword>
<comment type="caution">
    <text evidence="1">The sequence shown here is derived from an EMBL/GenBank/DDBJ whole genome shotgun (WGS) entry which is preliminary data.</text>
</comment>
<dbReference type="EMBL" id="AVOT02108844">
    <property type="protein sequence ID" value="MBW0580979.1"/>
    <property type="molecule type" value="Genomic_DNA"/>
</dbReference>
<sequence>MSNQKCFVSPLSRPGFGILNSNQDNEVQQNINLQTSSFPYHHQTIQENLPQYNIYDHLNQFHHIVSPVMQHGSNKSGIYPHHNIYRQCDGPLNAIKHELNHVISAIPDNDSHKKNEQEKHQVIASSINLLDVRE</sequence>
<evidence type="ECO:0000313" key="2">
    <source>
        <dbReference type="Proteomes" id="UP000765509"/>
    </source>
</evidence>